<sequence>MFISPILEAVVPSQPRYKHVAFLFFCVVLLVLGALPEVVIEALELHPLHAASYRWFTAHYVHLGPIHALMNVAGCVVLWLLVVAFLPGRILIVLLLVLPIVVSAALVFTASDAMSYRGFSGALYGFYAAGVIWYWWENRLFAALLGAFLMGKIVLEQMPHFDNTYLLDSIGGLVAVDAHLWGAIGGIVVVVLFLFGAKFNISGFLSPWIVDQ</sequence>
<proteinExistence type="predicted"/>
<gene>
    <name evidence="7" type="ORF">MARGE09_P3322</name>
</gene>
<dbReference type="NCBIfam" id="TIGR03902">
    <property type="entry name" value="rhom_GG_sort"/>
    <property type="match status" value="1"/>
</dbReference>
<evidence type="ECO:0000256" key="2">
    <source>
        <dbReference type="ARBA" id="ARBA00022692"/>
    </source>
</evidence>
<feature type="transmembrane region" description="Helical" evidence="5">
    <location>
        <begin position="140"/>
        <end position="158"/>
    </location>
</feature>
<feature type="transmembrane region" description="Helical" evidence="5">
    <location>
        <begin position="60"/>
        <end position="83"/>
    </location>
</feature>
<dbReference type="Proteomes" id="UP001320119">
    <property type="component" value="Chromosome"/>
</dbReference>
<organism evidence="7 8">
    <name type="scientific">Marinagarivorans cellulosilyticus</name>
    <dbReference type="NCBI Taxonomy" id="2721545"/>
    <lineage>
        <taxon>Bacteria</taxon>
        <taxon>Pseudomonadati</taxon>
        <taxon>Pseudomonadota</taxon>
        <taxon>Gammaproteobacteria</taxon>
        <taxon>Cellvibrionales</taxon>
        <taxon>Cellvibrionaceae</taxon>
        <taxon>Marinagarivorans</taxon>
    </lineage>
</organism>
<keyword evidence="2 5" id="KW-0812">Transmembrane</keyword>
<reference evidence="7 8" key="1">
    <citation type="journal article" date="2022" name="IScience">
        <title>An ultrasensitive nanofiber-based assay for enzymatic hydrolysis and deep-sea microbial degradation of cellulose.</title>
        <authorList>
            <person name="Tsudome M."/>
            <person name="Tachioka M."/>
            <person name="Miyazaki M."/>
            <person name="Uchimura K."/>
            <person name="Tsuda M."/>
            <person name="Takaki Y."/>
            <person name="Deguchi S."/>
        </authorList>
    </citation>
    <scope>NUCLEOTIDE SEQUENCE [LARGE SCALE GENOMIC DNA]</scope>
    <source>
        <strain evidence="7 8">GE09</strain>
    </source>
</reference>
<evidence type="ECO:0000256" key="4">
    <source>
        <dbReference type="ARBA" id="ARBA00023136"/>
    </source>
</evidence>
<dbReference type="InterPro" id="IPR022764">
    <property type="entry name" value="Peptidase_S54_rhomboid_dom"/>
</dbReference>
<keyword evidence="4 5" id="KW-0472">Membrane</keyword>
<feature type="transmembrane region" description="Helical" evidence="5">
    <location>
        <begin position="90"/>
        <end position="110"/>
    </location>
</feature>
<dbReference type="KEGG" id="marq:MARGE09_P3322"/>
<protein>
    <recommendedName>
        <fullName evidence="6">Peptidase S54 rhomboid domain-containing protein</fullName>
    </recommendedName>
</protein>
<evidence type="ECO:0000313" key="8">
    <source>
        <dbReference type="Proteomes" id="UP001320119"/>
    </source>
</evidence>
<feature type="transmembrane region" description="Helical" evidence="5">
    <location>
        <begin position="116"/>
        <end position="135"/>
    </location>
</feature>
<evidence type="ECO:0000256" key="3">
    <source>
        <dbReference type="ARBA" id="ARBA00022989"/>
    </source>
</evidence>
<dbReference type="GO" id="GO:0016020">
    <property type="term" value="C:membrane"/>
    <property type="evidence" value="ECO:0007669"/>
    <property type="project" value="UniProtKB-SubCell"/>
</dbReference>
<evidence type="ECO:0000259" key="6">
    <source>
        <dbReference type="Pfam" id="PF01694"/>
    </source>
</evidence>
<feature type="transmembrane region" description="Helical" evidence="5">
    <location>
        <begin position="178"/>
        <end position="197"/>
    </location>
</feature>
<dbReference type="Gene3D" id="1.20.1540.10">
    <property type="entry name" value="Rhomboid-like"/>
    <property type="match status" value="1"/>
</dbReference>
<comment type="subcellular location">
    <subcellularLocation>
        <location evidence="1">Membrane</location>
        <topology evidence="1">Multi-pass membrane protein</topology>
    </subcellularLocation>
</comment>
<evidence type="ECO:0000313" key="7">
    <source>
        <dbReference type="EMBL" id="BCD99121.1"/>
    </source>
</evidence>
<dbReference type="GO" id="GO:0004252">
    <property type="term" value="F:serine-type endopeptidase activity"/>
    <property type="evidence" value="ECO:0007669"/>
    <property type="project" value="InterPro"/>
</dbReference>
<feature type="domain" description="Peptidase S54 rhomboid" evidence="6">
    <location>
        <begin position="52"/>
        <end position="193"/>
    </location>
</feature>
<keyword evidence="3 5" id="KW-1133">Transmembrane helix</keyword>
<dbReference type="InterPro" id="IPR035952">
    <property type="entry name" value="Rhomboid-like_sf"/>
</dbReference>
<evidence type="ECO:0000256" key="5">
    <source>
        <dbReference type="SAM" id="Phobius"/>
    </source>
</evidence>
<evidence type="ECO:0000256" key="1">
    <source>
        <dbReference type="ARBA" id="ARBA00004141"/>
    </source>
</evidence>
<name>A0AAN2BLL4_9GAMM</name>
<dbReference type="EMBL" id="AP023086">
    <property type="protein sequence ID" value="BCD99121.1"/>
    <property type="molecule type" value="Genomic_DNA"/>
</dbReference>
<dbReference type="AlphaFoldDB" id="A0AAN2BLL4"/>
<keyword evidence="8" id="KW-1185">Reference proteome</keyword>
<dbReference type="SUPFAM" id="SSF144091">
    <property type="entry name" value="Rhomboid-like"/>
    <property type="match status" value="1"/>
</dbReference>
<accession>A0AAN2BLL4</accession>
<feature type="transmembrane region" description="Helical" evidence="5">
    <location>
        <begin position="20"/>
        <end position="40"/>
    </location>
</feature>
<dbReference type="RefSeq" id="WP_236984067.1">
    <property type="nucleotide sequence ID" value="NZ_AP023086.1"/>
</dbReference>
<dbReference type="InterPro" id="IPR023826">
    <property type="entry name" value="Rhom-like_SP_proteobac"/>
</dbReference>
<dbReference type="Pfam" id="PF01694">
    <property type="entry name" value="Rhomboid"/>
    <property type="match status" value="1"/>
</dbReference>